<accession>A0ABW4JEC6</accession>
<keyword evidence="2 5" id="KW-0812">Transmembrane</keyword>
<dbReference type="InterPro" id="IPR007016">
    <property type="entry name" value="O-antigen_ligase-rel_domated"/>
</dbReference>
<dbReference type="EMBL" id="JBHUCX010000020">
    <property type="protein sequence ID" value="MFD1674741.1"/>
    <property type="molecule type" value="Genomic_DNA"/>
</dbReference>
<evidence type="ECO:0000313" key="8">
    <source>
        <dbReference type="Proteomes" id="UP001597079"/>
    </source>
</evidence>
<comment type="subcellular location">
    <subcellularLocation>
        <location evidence="1">Membrane</location>
        <topology evidence="1">Multi-pass membrane protein</topology>
    </subcellularLocation>
</comment>
<comment type="caution">
    <text evidence="7">The sequence shown here is derived from an EMBL/GenBank/DDBJ whole genome shotgun (WGS) entry which is preliminary data.</text>
</comment>
<organism evidence="7 8">
    <name type="scientific">Alicyclobacillus fodiniaquatilis</name>
    <dbReference type="NCBI Taxonomy" id="1661150"/>
    <lineage>
        <taxon>Bacteria</taxon>
        <taxon>Bacillati</taxon>
        <taxon>Bacillota</taxon>
        <taxon>Bacilli</taxon>
        <taxon>Bacillales</taxon>
        <taxon>Alicyclobacillaceae</taxon>
        <taxon>Alicyclobacillus</taxon>
    </lineage>
</organism>
<sequence>MQDQVHLSVGGKAETRSFASGLAKWCIYLLLAFPIVDYTLRTFVHPIGSIWDKLMLLLLSLIALTRYIRGQREIPFGWAKFAGWFILYCFGLLMVGLGHPSVAFDGFRFDVYYILFGLLMPFIMNREDVPKFFHLAASVAILVAVDGIFQYIMKAPIPGSWVDVTESVRTRVFSVFLSPNELGAYMELMTPIIFGLFMVEKVRIRRWIYGIGSLCCFLTLLFTFTRGAWMGFFVGVVFVAVLYQRRLLILIAVVAVIGFFLPPIHHRIMDVFSPVYMLKAAQGGRLLRWMDAFDQMSTNPLFGAGLGRYGGSVASLHGYSIYSDNYYAKMLGETGLLGLVLFLMLHISIIRELMKKVVRHAQGKEKFLALGGLAGLTAFLVDNCVENVFEYAPNIIAYFLMVSLFLIWGRSLQSREGQLDE</sequence>
<dbReference type="Proteomes" id="UP001597079">
    <property type="component" value="Unassembled WGS sequence"/>
</dbReference>
<feature type="transmembrane region" description="Helical" evidence="5">
    <location>
        <begin position="132"/>
        <end position="153"/>
    </location>
</feature>
<evidence type="ECO:0000256" key="4">
    <source>
        <dbReference type="ARBA" id="ARBA00023136"/>
    </source>
</evidence>
<proteinExistence type="predicted"/>
<keyword evidence="8" id="KW-1185">Reference proteome</keyword>
<evidence type="ECO:0000256" key="5">
    <source>
        <dbReference type="SAM" id="Phobius"/>
    </source>
</evidence>
<keyword evidence="4 5" id="KW-0472">Membrane</keyword>
<feature type="domain" description="O-antigen ligase-related" evidence="6">
    <location>
        <begin position="212"/>
        <end position="343"/>
    </location>
</feature>
<feature type="transmembrane region" description="Helical" evidence="5">
    <location>
        <begin position="391"/>
        <end position="409"/>
    </location>
</feature>
<feature type="transmembrane region" description="Helical" evidence="5">
    <location>
        <begin position="248"/>
        <end position="268"/>
    </location>
</feature>
<dbReference type="PANTHER" id="PTHR37422">
    <property type="entry name" value="TEICHURONIC ACID BIOSYNTHESIS PROTEIN TUAE"/>
    <property type="match status" value="1"/>
</dbReference>
<dbReference type="GO" id="GO:0016874">
    <property type="term" value="F:ligase activity"/>
    <property type="evidence" value="ECO:0007669"/>
    <property type="project" value="UniProtKB-KW"/>
</dbReference>
<name>A0ABW4JEC6_9BACL</name>
<feature type="transmembrane region" description="Helical" evidence="5">
    <location>
        <begin position="50"/>
        <end position="69"/>
    </location>
</feature>
<feature type="transmembrane region" description="Helical" evidence="5">
    <location>
        <begin position="367"/>
        <end position="385"/>
    </location>
</feature>
<reference evidence="8" key="1">
    <citation type="journal article" date="2019" name="Int. J. Syst. Evol. Microbiol.">
        <title>The Global Catalogue of Microorganisms (GCM) 10K type strain sequencing project: providing services to taxonomists for standard genome sequencing and annotation.</title>
        <authorList>
            <consortium name="The Broad Institute Genomics Platform"/>
            <consortium name="The Broad Institute Genome Sequencing Center for Infectious Disease"/>
            <person name="Wu L."/>
            <person name="Ma J."/>
        </authorList>
    </citation>
    <scope>NUCLEOTIDE SEQUENCE [LARGE SCALE GENOMIC DNA]</scope>
    <source>
        <strain evidence="8">CGMCC 1.12286</strain>
    </source>
</reference>
<feature type="transmembrane region" description="Helical" evidence="5">
    <location>
        <begin position="106"/>
        <end position="125"/>
    </location>
</feature>
<feature type="transmembrane region" description="Helical" evidence="5">
    <location>
        <begin position="326"/>
        <end position="347"/>
    </location>
</feature>
<dbReference type="Pfam" id="PF04932">
    <property type="entry name" value="Wzy_C"/>
    <property type="match status" value="1"/>
</dbReference>
<evidence type="ECO:0000259" key="6">
    <source>
        <dbReference type="Pfam" id="PF04932"/>
    </source>
</evidence>
<feature type="transmembrane region" description="Helical" evidence="5">
    <location>
        <begin position="228"/>
        <end position="243"/>
    </location>
</feature>
<feature type="transmembrane region" description="Helical" evidence="5">
    <location>
        <begin position="25"/>
        <end position="44"/>
    </location>
</feature>
<evidence type="ECO:0000313" key="7">
    <source>
        <dbReference type="EMBL" id="MFD1674741.1"/>
    </source>
</evidence>
<dbReference type="PANTHER" id="PTHR37422:SF13">
    <property type="entry name" value="LIPOPOLYSACCHARIDE BIOSYNTHESIS PROTEIN PA4999-RELATED"/>
    <property type="match status" value="1"/>
</dbReference>
<gene>
    <name evidence="7" type="ORF">ACFSB2_08505</name>
</gene>
<feature type="transmembrane region" description="Helical" evidence="5">
    <location>
        <begin position="182"/>
        <end position="199"/>
    </location>
</feature>
<feature type="transmembrane region" description="Helical" evidence="5">
    <location>
        <begin position="206"/>
        <end position="222"/>
    </location>
</feature>
<protein>
    <submittedName>
        <fullName evidence="7">O-antigen ligase family protein</fullName>
    </submittedName>
</protein>
<evidence type="ECO:0000256" key="3">
    <source>
        <dbReference type="ARBA" id="ARBA00022989"/>
    </source>
</evidence>
<keyword evidence="7" id="KW-0436">Ligase</keyword>
<evidence type="ECO:0000256" key="1">
    <source>
        <dbReference type="ARBA" id="ARBA00004141"/>
    </source>
</evidence>
<keyword evidence="3 5" id="KW-1133">Transmembrane helix</keyword>
<dbReference type="RefSeq" id="WP_377942595.1">
    <property type="nucleotide sequence ID" value="NZ_JBHUCX010000020.1"/>
</dbReference>
<evidence type="ECO:0000256" key="2">
    <source>
        <dbReference type="ARBA" id="ARBA00022692"/>
    </source>
</evidence>
<feature type="transmembrane region" description="Helical" evidence="5">
    <location>
        <begin position="81"/>
        <end position="100"/>
    </location>
</feature>
<dbReference type="InterPro" id="IPR051533">
    <property type="entry name" value="WaaL-like"/>
</dbReference>